<dbReference type="Proteomes" id="UP001341840">
    <property type="component" value="Unassembled WGS sequence"/>
</dbReference>
<keyword evidence="3" id="KW-1185">Reference proteome</keyword>
<proteinExistence type="predicted"/>
<protein>
    <submittedName>
        <fullName evidence="2">Uncharacterized protein</fullName>
    </submittedName>
</protein>
<reference evidence="2 3" key="1">
    <citation type="journal article" date="2023" name="Plants (Basel)">
        <title>Bridging the Gap: Combining Genomics and Transcriptomics Approaches to Understand Stylosanthes scabra, an Orphan Legume from the Brazilian Caatinga.</title>
        <authorList>
            <person name="Ferreira-Neto J.R.C."/>
            <person name="da Silva M.D."/>
            <person name="Binneck E."/>
            <person name="de Melo N.F."/>
            <person name="da Silva R.H."/>
            <person name="de Melo A.L.T.M."/>
            <person name="Pandolfi V."/>
            <person name="Bustamante F.O."/>
            <person name="Brasileiro-Vidal A.C."/>
            <person name="Benko-Iseppon A.M."/>
        </authorList>
    </citation>
    <scope>NUCLEOTIDE SEQUENCE [LARGE SCALE GENOMIC DNA]</scope>
    <source>
        <tissue evidence="2">Leaves</tissue>
    </source>
</reference>
<comment type="caution">
    <text evidence="2">The sequence shown here is derived from an EMBL/GenBank/DDBJ whole genome shotgun (WGS) entry which is preliminary data.</text>
</comment>
<evidence type="ECO:0000313" key="2">
    <source>
        <dbReference type="EMBL" id="MED6162982.1"/>
    </source>
</evidence>
<organism evidence="2 3">
    <name type="scientific">Stylosanthes scabra</name>
    <dbReference type="NCBI Taxonomy" id="79078"/>
    <lineage>
        <taxon>Eukaryota</taxon>
        <taxon>Viridiplantae</taxon>
        <taxon>Streptophyta</taxon>
        <taxon>Embryophyta</taxon>
        <taxon>Tracheophyta</taxon>
        <taxon>Spermatophyta</taxon>
        <taxon>Magnoliopsida</taxon>
        <taxon>eudicotyledons</taxon>
        <taxon>Gunneridae</taxon>
        <taxon>Pentapetalae</taxon>
        <taxon>rosids</taxon>
        <taxon>fabids</taxon>
        <taxon>Fabales</taxon>
        <taxon>Fabaceae</taxon>
        <taxon>Papilionoideae</taxon>
        <taxon>50 kb inversion clade</taxon>
        <taxon>dalbergioids sensu lato</taxon>
        <taxon>Dalbergieae</taxon>
        <taxon>Pterocarpus clade</taxon>
        <taxon>Stylosanthes</taxon>
    </lineage>
</organism>
<feature type="region of interest" description="Disordered" evidence="1">
    <location>
        <begin position="51"/>
        <end position="109"/>
    </location>
</feature>
<accession>A0ABU6UNS6</accession>
<evidence type="ECO:0000313" key="3">
    <source>
        <dbReference type="Proteomes" id="UP001341840"/>
    </source>
</evidence>
<evidence type="ECO:0000256" key="1">
    <source>
        <dbReference type="SAM" id="MobiDB-lite"/>
    </source>
</evidence>
<dbReference type="EMBL" id="JASCZI010121798">
    <property type="protein sequence ID" value="MED6162982.1"/>
    <property type="molecule type" value="Genomic_DNA"/>
</dbReference>
<sequence length="124" mass="13796">MRNFLSQWHTGIKVTNVTINRKKTSGPVKTVPVLKNLISSEVRTLVYHFENTEEQRKNPSRLATAGNPSSASDVAEASSLQRRKPRRTSVARPTSPSHISRRPGNLRDVSALAMTCTSLEQRLS</sequence>
<name>A0ABU6UNS6_9FABA</name>
<gene>
    <name evidence="2" type="ORF">PIB30_075622</name>
</gene>